<comment type="caution">
    <text evidence="1">The sequence shown here is derived from an EMBL/GenBank/DDBJ whole genome shotgun (WGS) entry which is preliminary data.</text>
</comment>
<dbReference type="SUPFAM" id="SSF51735">
    <property type="entry name" value="NAD(P)-binding Rossmann-fold domains"/>
    <property type="match status" value="1"/>
</dbReference>
<evidence type="ECO:0000313" key="1">
    <source>
        <dbReference type="EMBL" id="MEK8131020.1"/>
    </source>
</evidence>
<accession>A0ABU9DQ92</accession>
<evidence type="ECO:0000313" key="2">
    <source>
        <dbReference type="Proteomes" id="UP001469365"/>
    </source>
</evidence>
<protein>
    <recommendedName>
        <fullName evidence="3">Oxidoreductase</fullName>
    </recommendedName>
</protein>
<dbReference type="Gene3D" id="3.40.50.720">
    <property type="entry name" value="NAD(P)-binding Rossmann-like Domain"/>
    <property type="match status" value="1"/>
</dbReference>
<organism evidence="1 2">
    <name type="scientific">Paenibacillus filicis</name>
    <dbReference type="NCBI Taxonomy" id="669464"/>
    <lineage>
        <taxon>Bacteria</taxon>
        <taxon>Bacillati</taxon>
        <taxon>Bacillota</taxon>
        <taxon>Bacilli</taxon>
        <taxon>Bacillales</taxon>
        <taxon>Paenibacillaceae</taxon>
        <taxon>Paenibacillus</taxon>
    </lineage>
</organism>
<gene>
    <name evidence="1" type="ORF">WMW72_24240</name>
</gene>
<dbReference type="Proteomes" id="UP001469365">
    <property type="component" value="Unassembled WGS sequence"/>
</dbReference>
<reference evidence="1 2" key="1">
    <citation type="submission" date="2024-04" db="EMBL/GenBank/DDBJ databases">
        <title>draft genome sequnece of Paenibacillus filicis.</title>
        <authorList>
            <person name="Kim D.-U."/>
        </authorList>
    </citation>
    <scope>NUCLEOTIDE SEQUENCE [LARGE SCALE GENOMIC DNA]</scope>
    <source>
        <strain evidence="1 2">KACC14197</strain>
    </source>
</reference>
<evidence type="ECO:0008006" key="3">
    <source>
        <dbReference type="Google" id="ProtNLM"/>
    </source>
</evidence>
<keyword evidence="2" id="KW-1185">Reference proteome</keyword>
<proteinExistence type="predicted"/>
<dbReference type="RefSeq" id="WP_341418161.1">
    <property type="nucleotide sequence ID" value="NZ_JBBPCC010000018.1"/>
</dbReference>
<name>A0ABU9DQ92_9BACL</name>
<dbReference type="EMBL" id="JBBPCC010000018">
    <property type="protein sequence ID" value="MEK8131020.1"/>
    <property type="molecule type" value="Genomic_DNA"/>
</dbReference>
<sequence>MKTIGFIDYFLDEWHANKYPEWIAEASGGTLKVAYAYGKKDAETGLSNADWCAEKGIELCATIEEVVERSDYLIVLSPDHPEQHEELARLPLQSGKPTYIDKTFAPDRETALQLFELARQHGTPMYSSSALRYATEYQEAAREGIDAIASIGPGSYANYSIHQIEPIVSLLGSEAQRVMFTGTQASPALLIEFSGGRQAAVRHLSGDAPFQLAVNYGSTGSAVLSPASNFFQLFIQDLVRFFETGQPVVEPAETVTVITLIEYGLKAAETPFEWVDLPS</sequence>
<dbReference type="InterPro" id="IPR036291">
    <property type="entry name" value="NAD(P)-bd_dom_sf"/>
</dbReference>